<keyword evidence="1" id="KW-1133">Transmembrane helix</keyword>
<gene>
    <name evidence="3" type="ORF">CYMTET_42274</name>
    <name evidence="2" type="ORF">CYMTET_42276</name>
</gene>
<keyword evidence="1" id="KW-0472">Membrane</keyword>
<name>A0AAE0C5R7_9CHLO</name>
<evidence type="ECO:0000313" key="2">
    <source>
        <dbReference type="EMBL" id="KAK3248253.1"/>
    </source>
</evidence>
<organism evidence="2 4">
    <name type="scientific">Cymbomonas tetramitiformis</name>
    <dbReference type="NCBI Taxonomy" id="36881"/>
    <lineage>
        <taxon>Eukaryota</taxon>
        <taxon>Viridiplantae</taxon>
        <taxon>Chlorophyta</taxon>
        <taxon>Pyramimonadophyceae</taxon>
        <taxon>Pyramimonadales</taxon>
        <taxon>Pyramimonadaceae</taxon>
        <taxon>Cymbomonas</taxon>
    </lineage>
</organism>
<reference evidence="2 4" key="1">
    <citation type="journal article" date="2015" name="Genome Biol. Evol.">
        <title>Comparative Genomics of a Bacterivorous Green Alga Reveals Evolutionary Causalities and Consequences of Phago-Mixotrophic Mode of Nutrition.</title>
        <authorList>
            <person name="Burns J.A."/>
            <person name="Paasch A."/>
            <person name="Narechania A."/>
            <person name="Kim E."/>
        </authorList>
    </citation>
    <scope>NUCLEOTIDE SEQUENCE [LARGE SCALE GENOMIC DNA]</scope>
    <source>
        <strain evidence="2">PLY_AMNH</strain>
    </source>
</reference>
<proteinExistence type="predicted"/>
<evidence type="ECO:0000313" key="3">
    <source>
        <dbReference type="EMBL" id="KAK3248255.1"/>
    </source>
</evidence>
<comment type="caution">
    <text evidence="2">The sequence shown here is derived from an EMBL/GenBank/DDBJ whole genome shotgun (WGS) entry which is preliminary data.</text>
</comment>
<keyword evidence="1" id="KW-0812">Transmembrane</keyword>
<dbReference type="EMBL" id="LGRX02028279">
    <property type="protein sequence ID" value="KAK3248253.1"/>
    <property type="molecule type" value="Genomic_DNA"/>
</dbReference>
<evidence type="ECO:0000313" key="4">
    <source>
        <dbReference type="Proteomes" id="UP001190700"/>
    </source>
</evidence>
<protein>
    <submittedName>
        <fullName evidence="2">Uncharacterized protein</fullName>
    </submittedName>
</protein>
<dbReference type="AlphaFoldDB" id="A0AAE0C5R7"/>
<feature type="transmembrane region" description="Helical" evidence="1">
    <location>
        <begin position="295"/>
        <end position="318"/>
    </location>
</feature>
<accession>A0AAE0C5R7</accession>
<evidence type="ECO:0000256" key="1">
    <source>
        <dbReference type="SAM" id="Phobius"/>
    </source>
</evidence>
<keyword evidence="4" id="KW-1185">Reference proteome</keyword>
<reference evidence="2" key="2">
    <citation type="submission" date="2023-06" db="EMBL/GenBank/DDBJ databases">
        <title>Long-read-based genome assembly of the green algal bacterivore Cymbomonas tetramitiformis.</title>
        <authorList>
            <person name="Gyaltshen Y."/>
            <person name="Rozenberg A."/>
            <person name="Paasch A."/>
            <person name="Burns J.A."/>
            <person name="Warring S."/>
            <person name="Larson R."/>
            <person name="Maurer-Alcala X."/>
            <person name="Dacks J."/>
            <person name="Kim E."/>
        </authorList>
    </citation>
    <scope>NUCLEOTIDE SEQUENCE</scope>
    <source>
        <strain evidence="2">PLY_AMNH</strain>
    </source>
</reference>
<dbReference type="Proteomes" id="UP001190700">
    <property type="component" value="Unassembled WGS sequence"/>
</dbReference>
<sequence>MKKLCKLSLHATDNPVKQLGYFDVTSSVNYGGTKSGLGDRGGFGDGYGCGGATVDVETVAVTKALVADRRRQGKKVQYTGEVLSYSWVCGIFNHGEEEEECVQEDYNERAHVSECGAATVEDEERVVHSDNMATRTQKDKEGWSEYEVTRRCTEYVLLEGVIPGTLWPVSPLYLGQFTVPRVDAKVMLHLRLGRVRDGYIEAMDFHKLDLGWKESDYKEECALIDVKKAIVPVETVPASAKVMRMVSLYKVKLDSAKILDKYLTRCVVCGNGQQQHGVYYQEVYAPSTQISALRILIRLGLVLVYMLAFVLDVITYLLNVSYVHVDDYTVFTTSLEWKVEFFRAFGEKWLCKDKGRLMEEATQVVTAYTEPDHAANEVT</sequence>
<dbReference type="EMBL" id="LGRX02028278">
    <property type="protein sequence ID" value="KAK3248255.1"/>
    <property type="molecule type" value="Genomic_DNA"/>
</dbReference>